<dbReference type="InterPro" id="IPR029044">
    <property type="entry name" value="Nucleotide-diphossugar_trans"/>
</dbReference>
<dbReference type="AlphaFoldDB" id="A0A7V2SZR8"/>
<keyword evidence="1" id="KW-0963">Cytoplasm</keyword>
<evidence type="ECO:0000256" key="6">
    <source>
        <dbReference type="ARBA" id="ARBA00023134"/>
    </source>
</evidence>
<dbReference type="EMBL" id="DRND01000410">
    <property type="protein sequence ID" value="HFC47252.1"/>
    <property type="molecule type" value="Genomic_DNA"/>
</dbReference>
<dbReference type="InterPro" id="IPR025877">
    <property type="entry name" value="MobA-like_NTP_Trfase"/>
</dbReference>
<organism evidence="9">
    <name type="scientific">Dissulfuribacter thermophilus</name>
    <dbReference type="NCBI Taxonomy" id="1156395"/>
    <lineage>
        <taxon>Bacteria</taxon>
        <taxon>Pseudomonadati</taxon>
        <taxon>Thermodesulfobacteriota</taxon>
        <taxon>Dissulfuribacteria</taxon>
        <taxon>Dissulfuribacterales</taxon>
        <taxon>Dissulfuribacteraceae</taxon>
        <taxon>Dissulfuribacter</taxon>
    </lineage>
</organism>
<proteinExistence type="predicted"/>
<gene>
    <name evidence="9" type="ORF">ENJ63_05145</name>
</gene>
<dbReference type="CDD" id="cd02503">
    <property type="entry name" value="MobA"/>
    <property type="match status" value="1"/>
</dbReference>
<dbReference type="PANTHER" id="PTHR19136">
    <property type="entry name" value="MOLYBDENUM COFACTOR GUANYLYLTRANSFERASE"/>
    <property type="match status" value="1"/>
</dbReference>
<keyword evidence="6" id="KW-0342">GTP-binding</keyword>
<dbReference type="SUPFAM" id="SSF53448">
    <property type="entry name" value="Nucleotide-diphospho-sugar transferases"/>
    <property type="match status" value="1"/>
</dbReference>
<keyword evidence="2" id="KW-0808">Transferase</keyword>
<evidence type="ECO:0000256" key="4">
    <source>
        <dbReference type="ARBA" id="ARBA00022741"/>
    </source>
</evidence>
<evidence type="ECO:0000256" key="7">
    <source>
        <dbReference type="ARBA" id="ARBA00023150"/>
    </source>
</evidence>
<sequence>KKYTEELFIVSNENSLYERFGLKIVGDEFPGLGPLAGLHAALKAASTKQVLLVACDMPFLSDGLVAHLVTLGKEHPMVVPYGPKGPEPLLAIYPKGLIGAIEKRLRANRLSMRGLIEAHPHKRLSLKGLPPKLYPEVSTLNINTKKELEKALSLYDKCVSNKTP</sequence>
<dbReference type="InterPro" id="IPR013482">
    <property type="entry name" value="Molybde_CF_guanTrfase"/>
</dbReference>
<protein>
    <submittedName>
        <fullName evidence="9">Molybdenum cofactor guanylyltransferase</fullName>
    </submittedName>
</protein>
<keyword evidence="7" id="KW-0501">Molybdenum cofactor biosynthesis</keyword>
<evidence type="ECO:0000256" key="3">
    <source>
        <dbReference type="ARBA" id="ARBA00022723"/>
    </source>
</evidence>
<dbReference type="Pfam" id="PF12804">
    <property type="entry name" value="NTP_transf_3"/>
    <property type="match status" value="1"/>
</dbReference>
<accession>A0A7V2SZR8</accession>
<feature type="domain" description="MobA-like NTP transferase" evidence="8">
    <location>
        <begin position="4"/>
        <end position="119"/>
    </location>
</feature>
<reference evidence="9" key="1">
    <citation type="journal article" date="2020" name="mSystems">
        <title>Genome- and Community-Level Interaction Insights into Carbon Utilization and Element Cycling Functions of Hydrothermarchaeota in Hydrothermal Sediment.</title>
        <authorList>
            <person name="Zhou Z."/>
            <person name="Liu Y."/>
            <person name="Xu W."/>
            <person name="Pan J."/>
            <person name="Luo Z.H."/>
            <person name="Li M."/>
        </authorList>
    </citation>
    <scope>NUCLEOTIDE SEQUENCE [LARGE SCALE GENOMIC DNA]</scope>
    <source>
        <strain evidence="9">HyVt-503</strain>
    </source>
</reference>
<dbReference type="Proteomes" id="UP000885797">
    <property type="component" value="Unassembled WGS sequence"/>
</dbReference>
<name>A0A7V2SZR8_9BACT</name>
<keyword evidence="4" id="KW-0547">Nucleotide-binding</keyword>
<dbReference type="GO" id="GO:0005525">
    <property type="term" value="F:GTP binding"/>
    <property type="evidence" value="ECO:0007669"/>
    <property type="project" value="UniProtKB-KW"/>
</dbReference>
<evidence type="ECO:0000313" key="9">
    <source>
        <dbReference type="EMBL" id="HFC47252.1"/>
    </source>
</evidence>
<feature type="non-terminal residue" evidence="9">
    <location>
        <position position="1"/>
    </location>
</feature>
<keyword evidence="9" id="KW-0548">Nucleotidyltransferase</keyword>
<comment type="caution">
    <text evidence="9">The sequence shown here is derived from an EMBL/GenBank/DDBJ whole genome shotgun (WGS) entry which is preliminary data.</text>
</comment>
<dbReference type="GO" id="GO:0016779">
    <property type="term" value="F:nucleotidyltransferase activity"/>
    <property type="evidence" value="ECO:0007669"/>
    <property type="project" value="UniProtKB-KW"/>
</dbReference>
<evidence type="ECO:0000259" key="8">
    <source>
        <dbReference type="Pfam" id="PF12804"/>
    </source>
</evidence>
<evidence type="ECO:0000256" key="2">
    <source>
        <dbReference type="ARBA" id="ARBA00022679"/>
    </source>
</evidence>
<evidence type="ECO:0000256" key="1">
    <source>
        <dbReference type="ARBA" id="ARBA00022490"/>
    </source>
</evidence>
<dbReference type="Gene3D" id="3.90.550.10">
    <property type="entry name" value="Spore Coat Polysaccharide Biosynthesis Protein SpsA, Chain A"/>
    <property type="match status" value="1"/>
</dbReference>
<dbReference type="GO" id="GO:0046872">
    <property type="term" value="F:metal ion binding"/>
    <property type="evidence" value="ECO:0007669"/>
    <property type="project" value="UniProtKB-KW"/>
</dbReference>
<dbReference type="GO" id="GO:0006777">
    <property type="term" value="P:Mo-molybdopterin cofactor biosynthetic process"/>
    <property type="evidence" value="ECO:0007669"/>
    <property type="project" value="UniProtKB-KW"/>
</dbReference>
<keyword evidence="3" id="KW-0479">Metal-binding</keyword>
<dbReference type="PANTHER" id="PTHR19136:SF81">
    <property type="entry name" value="MOLYBDENUM COFACTOR GUANYLYLTRANSFERASE"/>
    <property type="match status" value="1"/>
</dbReference>
<evidence type="ECO:0000256" key="5">
    <source>
        <dbReference type="ARBA" id="ARBA00022842"/>
    </source>
</evidence>
<keyword evidence="5" id="KW-0460">Magnesium</keyword>